<keyword evidence="3" id="KW-0812">Transmembrane</keyword>
<dbReference type="STRING" id="4529.A0A0E0N7X9"/>
<dbReference type="OMA" id="FCISACV"/>
<evidence type="ECO:0000313" key="5">
    <source>
        <dbReference type="EnsemblPlants" id="ORUFI01G48190.1"/>
    </source>
</evidence>
<reference evidence="6" key="1">
    <citation type="submission" date="2013-06" db="EMBL/GenBank/DDBJ databases">
        <authorList>
            <person name="Zhao Q."/>
        </authorList>
    </citation>
    <scope>NUCLEOTIDE SEQUENCE</scope>
    <source>
        <strain evidence="6">cv. W1943</strain>
    </source>
</reference>
<accession>A0A0E0N7X9</accession>
<sequence length="330" mass="35610">MVMVGCLIAILARSCWHLAVAAVKLPALLCCDAMLSTVAFLTFPLRLLAAVDRERKAKLALLDRLVGEMQRQMERLVWENRELEEKLGMALKESRAMEEILDEMEEEHDDAFARITLLETQLKALKLENMRLIEHRGKSMWDKKPPATAVHGGESLPASTSRPSNTRKRKDREDEAEEAAAAQEEEGGGGVATEEDSEMSVQMRRGKAVARRRSLVSVGMAAAVGAVVWAADAPCLPLLAGLLATVGVSMCSVARFFLLREEAAAALRGGSGRPASSSSDAVVLLSLNWFLLGVLTSPMLPGAAHAVFPRAARLVAPAVAWFTATAPLSS</sequence>
<keyword evidence="1" id="KW-0175">Coiled coil</keyword>
<feature type="transmembrane region" description="Helical" evidence="3">
    <location>
        <begin position="237"/>
        <end position="258"/>
    </location>
</feature>
<evidence type="ECO:0000313" key="6">
    <source>
        <dbReference type="Proteomes" id="UP000008022"/>
    </source>
</evidence>
<feature type="compositionally biased region" description="Acidic residues" evidence="2">
    <location>
        <begin position="174"/>
        <end position="198"/>
    </location>
</feature>
<reference evidence="5" key="2">
    <citation type="submission" date="2015-06" db="UniProtKB">
        <authorList>
            <consortium name="EnsemblPlants"/>
        </authorList>
    </citation>
    <scope>IDENTIFICATION</scope>
</reference>
<keyword evidence="3" id="KW-1133">Transmembrane helix</keyword>
<dbReference type="AlphaFoldDB" id="A0A0E0N7X9"/>
<keyword evidence="6" id="KW-1185">Reference proteome</keyword>
<feature type="transmembrane region" description="Helical" evidence="3">
    <location>
        <begin position="214"/>
        <end position="231"/>
    </location>
</feature>
<organism evidence="5 6">
    <name type="scientific">Oryza rufipogon</name>
    <name type="common">Brownbeard rice</name>
    <name type="synonym">Asian wild rice</name>
    <dbReference type="NCBI Taxonomy" id="4529"/>
    <lineage>
        <taxon>Eukaryota</taxon>
        <taxon>Viridiplantae</taxon>
        <taxon>Streptophyta</taxon>
        <taxon>Embryophyta</taxon>
        <taxon>Tracheophyta</taxon>
        <taxon>Spermatophyta</taxon>
        <taxon>Magnoliopsida</taxon>
        <taxon>Liliopsida</taxon>
        <taxon>Poales</taxon>
        <taxon>Poaceae</taxon>
        <taxon>BOP clade</taxon>
        <taxon>Oryzoideae</taxon>
        <taxon>Oryzeae</taxon>
        <taxon>Oryzinae</taxon>
        <taxon>Oryza</taxon>
    </lineage>
</organism>
<dbReference type="HOGENOM" id="CLU_069016_0_0_1"/>
<protein>
    <recommendedName>
        <fullName evidence="7">GTD-binding domain-containing protein</fullName>
    </recommendedName>
</protein>
<feature type="region of interest" description="Disordered" evidence="2">
    <location>
        <begin position="138"/>
        <end position="204"/>
    </location>
</feature>
<name>A0A0E0N7X9_ORYRU</name>
<dbReference type="PANTHER" id="PTHR36073">
    <property type="match status" value="1"/>
</dbReference>
<keyword evidence="4" id="KW-0732">Signal</keyword>
<evidence type="ECO:0000256" key="3">
    <source>
        <dbReference type="SAM" id="Phobius"/>
    </source>
</evidence>
<feature type="signal peptide" evidence="4">
    <location>
        <begin position="1"/>
        <end position="21"/>
    </location>
</feature>
<dbReference type="Proteomes" id="UP000008022">
    <property type="component" value="Unassembled WGS sequence"/>
</dbReference>
<feature type="coiled-coil region" evidence="1">
    <location>
        <begin position="66"/>
        <end position="135"/>
    </location>
</feature>
<evidence type="ECO:0000256" key="4">
    <source>
        <dbReference type="SAM" id="SignalP"/>
    </source>
</evidence>
<dbReference type="Gramene" id="ORUFI01G48190.1">
    <property type="protein sequence ID" value="ORUFI01G48190.1"/>
    <property type="gene ID" value="ORUFI01G48190"/>
</dbReference>
<evidence type="ECO:0000256" key="2">
    <source>
        <dbReference type="SAM" id="MobiDB-lite"/>
    </source>
</evidence>
<proteinExistence type="predicted"/>
<dbReference type="EnsemblPlants" id="ORUFI01G48190.1">
    <property type="protein sequence ID" value="ORUFI01G48190.1"/>
    <property type="gene ID" value="ORUFI01G48190"/>
</dbReference>
<dbReference type="eggNOG" id="ENOG502QVX6">
    <property type="taxonomic scope" value="Eukaryota"/>
</dbReference>
<feature type="chain" id="PRO_5002368475" description="GTD-binding domain-containing protein" evidence="4">
    <location>
        <begin position="22"/>
        <end position="330"/>
    </location>
</feature>
<evidence type="ECO:0008006" key="7">
    <source>
        <dbReference type="Google" id="ProtNLM"/>
    </source>
</evidence>
<dbReference type="PANTHER" id="PTHR36073:SF1">
    <property type="entry name" value="OS01G0962100 PROTEIN"/>
    <property type="match status" value="1"/>
</dbReference>
<evidence type="ECO:0000256" key="1">
    <source>
        <dbReference type="SAM" id="Coils"/>
    </source>
</evidence>
<keyword evidence="3" id="KW-0472">Membrane</keyword>